<proteinExistence type="predicted"/>
<dbReference type="Proteomes" id="UP000219068">
    <property type="component" value="Unassembled WGS sequence"/>
</dbReference>
<feature type="transmembrane region" description="Helical" evidence="1">
    <location>
        <begin position="32"/>
        <end position="52"/>
    </location>
</feature>
<evidence type="ECO:0000313" key="2">
    <source>
        <dbReference type="EMBL" id="SOB93545.1"/>
    </source>
</evidence>
<keyword evidence="1" id="KW-0472">Membrane</keyword>
<name>A0A285RHD7_9PROT</name>
<sequence>MSLVGTILVVLLVIFLLGGVSGRFGGYGYGYGHGSIGLLGVVLIIVIALVLLGRI</sequence>
<evidence type="ECO:0000256" key="1">
    <source>
        <dbReference type="SAM" id="Phobius"/>
    </source>
</evidence>
<evidence type="ECO:0008006" key="4">
    <source>
        <dbReference type="Google" id="ProtNLM"/>
    </source>
</evidence>
<dbReference type="RefSeq" id="WP_097050541.1">
    <property type="nucleotide sequence ID" value="NZ_OBMM01000001.1"/>
</dbReference>
<protein>
    <recommendedName>
        <fullName evidence="4">DUF3309 domain-containing protein</fullName>
    </recommendedName>
</protein>
<reference evidence="2 3" key="1">
    <citation type="submission" date="2017-08" db="EMBL/GenBank/DDBJ databases">
        <authorList>
            <person name="de Groot N.N."/>
        </authorList>
    </citation>
    <scope>NUCLEOTIDE SEQUENCE [LARGE SCALE GENOMIC DNA]</scope>
    <source>
        <strain evidence="2 3">USBA 78</strain>
    </source>
</reference>
<dbReference type="EMBL" id="OBMM01000001">
    <property type="protein sequence ID" value="SOB93545.1"/>
    <property type="molecule type" value="Genomic_DNA"/>
</dbReference>
<gene>
    <name evidence="2" type="ORF">SAMN05428964_101786</name>
</gene>
<dbReference type="InterPro" id="IPR021738">
    <property type="entry name" value="DUF3309"/>
</dbReference>
<organism evidence="2 3">
    <name type="scientific">Thalassospira xiamenensis</name>
    <dbReference type="NCBI Taxonomy" id="220697"/>
    <lineage>
        <taxon>Bacteria</taxon>
        <taxon>Pseudomonadati</taxon>
        <taxon>Pseudomonadota</taxon>
        <taxon>Alphaproteobacteria</taxon>
        <taxon>Rhodospirillales</taxon>
        <taxon>Thalassospiraceae</taxon>
        <taxon>Thalassospira</taxon>
    </lineage>
</organism>
<keyword evidence="1" id="KW-0812">Transmembrane</keyword>
<keyword evidence="1" id="KW-1133">Transmembrane helix</keyword>
<evidence type="ECO:0000313" key="3">
    <source>
        <dbReference type="Proteomes" id="UP000219068"/>
    </source>
</evidence>
<dbReference type="Pfam" id="PF11752">
    <property type="entry name" value="DUF3309"/>
    <property type="match status" value="1"/>
</dbReference>
<accession>A0A285RHD7</accession>
<dbReference type="AlphaFoldDB" id="A0A285RHD7"/>